<comment type="caution">
    <text evidence="1">The sequence shown here is derived from an EMBL/GenBank/DDBJ whole genome shotgun (WGS) entry which is preliminary data.</text>
</comment>
<dbReference type="Proteomes" id="UP001501455">
    <property type="component" value="Unassembled WGS sequence"/>
</dbReference>
<gene>
    <name evidence="1" type="ORF">GCM10019016_037900</name>
</gene>
<reference evidence="2" key="1">
    <citation type="journal article" date="2019" name="Int. J. Syst. Evol. Microbiol.">
        <title>The Global Catalogue of Microorganisms (GCM) 10K type strain sequencing project: providing services to taxonomists for standard genome sequencing and annotation.</title>
        <authorList>
            <consortium name="The Broad Institute Genomics Platform"/>
            <consortium name="The Broad Institute Genome Sequencing Center for Infectious Disease"/>
            <person name="Wu L."/>
            <person name="Ma J."/>
        </authorList>
    </citation>
    <scope>NUCLEOTIDE SEQUENCE [LARGE SCALE GENOMIC DNA]</scope>
    <source>
        <strain evidence="2">JCM 4816</strain>
    </source>
</reference>
<organism evidence="1 2">
    <name type="scientific">Streptomyces prasinosporus</name>
    <dbReference type="NCBI Taxonomy" id="68256"/>
    <lineage>
        <taxon>Bacteria</taxon>
        <taxon>Bacillati</taxon>
        <taxon>Actinomycetota</taxon>
        <taxon>Actinomycetes</taxon>
        <taxon>Kitasatosporales</taxon>
        <taxon>Streptomycetaceae</taxon>
        <taxon>Streptomyces</taxon>
        <taxon>Streptomyces albogriseolus group</taxon>
    </lineage>
</organism>
<evidence type="ECO:0000313" key="2">
    <source>
        <dbReference type="Proteomes" id="UP001501455"/>
    </source>
</evidence>
<sequence length="78" mass="8084">MLGKGGVEDVRPGLAVGRETFAGTEPFLVQRVEAVQRVAQDAELVDPASLRGAGGNQGQLRVGGVQQVLGACAQVLER</sequence>
<name>A0ABP6TPH9_9ACTN</name>
<keyword evidence="2" id="KW-1185">Reference proteome</keyword>
<dbReference type="EMBL" id="BAAAXF010000025">
    <property type="protein sequence ID" value="GAA3496689.1"/>
    <property type="molecule type" value="Genomic_DNA"/>
</dbReference>
<evidence type="ECO:0000313" key="1">
    <source>
        <dbReference type="EMBL" id="GAA3496689.1"/>
    </source>
</evidence>
<protein>
    <submittedName>
        <fullName evidence="1">Uncharacterized protein</fullName>
    </submittedName>
</protein>
<accession>A0ABP6TPH9</accession>
<proteinExistence type="predicted"/>